<name>A0A1W0A0Z6_9STRA</name>
<dbReference type="AlphaFoldDB" id="A0A1W0A0Z6"/>
<dbReference type="PANTHER" id="PTHR22538:SF1">
    <property type="entry name" value="VWFD DOMAIN-CONTAINING PROTEIN"/>
    <property type="match status" value="1"/>
</dbReference>
<gene>
    <name evidence="1" type="ORF">THRCLA_03855</name>
</gene>
<accession>A0A1W0A0Z6</accession>
<comment type="caution">
    <text evidence="1">The sequence shown here is derived from an EMBL/GenBank/DDBJ whole genome shotgun (WGS) entry which is preliminary data.</text>
</comment>
<evidence type="ECO:0000313" key="2">
    <source>
        <dbReference type="Proteomes" id="UP000243217"/>
    </source>
</evidence>
<protein>
    <submittedName>
        <fullName evidence="1">Uncharacterized protein</fullName>
    </submittedName>
</protein>
<dbReference type="PANTHER" id="PTHR22538">
    <property type="entry name" value="CILIA- AND FLAGELLA-ASSOCIATED PROTEIN 74"/>
    <property type="match status" value="1"/>
</dbReference>
<dbReference type="EMBL" id="JNBS01000745">
    <property type="protein sequence ID" value="OQS03861.1"/>
    <property type="molecule type" value="Genomic_DNA"/>
</dbReference>
<evidence type="ECO:0000313" key="1">
    <source>
        <dbReference type="EMBL" id="OQS03861.1"/>
    </source>
</evidence>
<dbReference type="Proteomes" id="UP000243217">
    <property type="component" value="Unassembled WGS sequence"/>
</dbReference>
<organism evidence="1 2">
    <name type="scientific">Thraustotheca clavata</name>
    <dbReference type="NCBI Taxonomy" id="74557"/>
    <lineage>
        <taxon>Eukaryota</taxon>
        <taxon>Sar</taxon>
        <taxon>Stramenopiles</taxon>
        <taxon>Oomycota</taxon>
        <taxon>Saprolegniomycetes</taxon>
        <taxon>Saprolegniales</taxon>
        <taxon>Achlyaceae</taxon>
        <taxon>Thraustotheca</taxon>
    </lineage>
</organism>
<reference evidence="1 2" key="1">
    <citation type="journal article" date="2014" name="Genome Biol. Evol.">
        <title>The secreted proteins of Achlya hypogyna and Thraustotheca clavata identify the ancestral oomycete secretome and reveal gene acquisitions by horizontal gene transfer.</title>
        <authorList>
            <person name="Misner I."/>
            <person name="Blouin N."/>
            <person name="Leonard G."/>
            <person name="Richards T.A."/>
            <person name="Lane C.E."/>
        </authorList>
    </citation>
    <scope>NUCLEOTIDE SEQUENCE [LARGE SCALE GENOMIC DNA]</scope>
    <source>
        <strain evidence="1 2">ATCC 34112</strain>
    </source>
</reference>
<dbReference type="Gene3D" id="3.40.50.1820">
    <property type="entry name" value="alpha/beta hydrolase"/>
    <property type="match status" value="1"/>
</dbReference>
<keyword evidence="2" id="KW-1185">Reference proteome</keyword>
<proteinExistence type="predicted"/>
<feature type="non-terminal residue" evidence="1">
    <location>
        <position position="1"/>
    </location>
</feature>
<dbReference type="OrthoDB" id="95392at2759"/>
<sequence length="496" mass="52276">PTAAIVTQIQQAPGLKVTIQAKRSSMEFNGQTSATVYLVPRSASGANLDFDAYLSQPGPNVTANFMLLNNRAYWSFVKDNAVVSAGCLASNQVPPVQLMQASLESSVVVTSVTGQTIDCPQGKLLQLVFAGEKFVFCNSNTNQLTKAVGEDLDMTIEYLSDPTLIPDFDVPQVPGSSTPLDCPVVTSESSVESSTSRRLESASALRRTAALGSSSCGCKGQMKPCLFVHGVGEKSSAPPTSTYSDTWGDVQNHAPCCSSFAFAHYESVQRAWNDPSSQQEFCQTALKVGTSGGTTVDNMILVTYSMGNLVASGAVASGRCSFGSGVSWISIAGPMQGSKAANVLDSKCASGNGWDSALKGILGLIGYCPATPAYLNMKTQDTVNSGLYNNYISAQSVRSRTAKRVLCGIKSSGLVSIDAAALALVGQIVYNNDGTLHDGVVSFPSCSVGFGNFANDASNSNANYQASINHLDSSFRNGDGWWGADRKPLKWFECTL</sequence>
<dbReference type="InterPro" id="IPR029058">
    <property type="entry name" value="AB_hydrolase_fold"/>
</dbReference>